<evidence type="ECO:0000256" key="10">
    <source>
        <dbReference type="ARBA" id="ARBA00022989"/>
    </source>
</evidence>
<dbReference type="InterPro" id="IPR047664">
    <property type="entry name" value="SWEET"/>
</dbReference>
<evidence type="ECO:0000256" key="3">
    <source>
        <dbReference type="ARBA" id="ARBA00007809"/>
    </source>
</evidence>
<evidence type="ECO:0000256" key="12">
    <source>
        <dbReference type="ARBA" id="ARBA00023136"/>
    </source>
</evidence>
<evidence type="ECO:0000256" key="2">
    <source>
        <dbReference type="ARBA" id="ARBA00004653"/>
    </source>
</evidence>
<evidence type="ECO:0000256" key="9">
    <source>
        <dbReference type="ARBA" id="ARBA00022737"/>
    </source>
</evidence>
<keyword evidence="11" id="KW-0333">Golgi apparatus</keyword>
<evidence type="ECO:0000256" key="1">
    <source>
        <dbReference type="ARBA" id="ARBA00004651"/>
    </source>
</evidence>
<dbReference type="InterPro" id="IPR004316">
    <property type="entry name" value="SWEET_rpt"/>
</dbReference>
<feature type="transmembrane region" description="Helical" evidence="13">
    <location>
        <begin position="652"/>
        <end position="674"/>
    </location>
</feature>
<evidence type="ECO:0000256" key="4">
    <source>
        <dbReference type="ARBA" id="ARBA00021741"/>
    </source>
</evidence>
<evidence type="ECO:0000256" key="6">
    <source>
        <dbReference type="ARBA" id="ARBA00022475"/>
    </source>
</evidence>
<feature type="transmembrane region" description="Helical" evidence="13">
    <location>
        <begin position="407"/>
        <end position="429"/>
    </location>
</feature>
<organism evidence="14 15">
    <name type="scientific">Phytophthora megakarya</name>
    <dbReference type="NCBI Taxonomy" id="4795"/>
    <lineage>
        <taxon>Eukaryota</taxon>
        <taxon>Sar</taxon>
        <taxon>Stramenopiles</taxon>
        <taxon>Oomycota</taxon>
        <taxon>Peronosporomycetes</taxon>
        <taxon>Peronosporales</taxon>
        <taxon>Peronosporaceae</taxon>
        <taxon>Phytophthora</taxon>
    </lineage>
</organism>
<feature type="transmembrane region" description="Helical" evidence="13">
    <location>
        <begin position="6"/>
        <end position="30"/>
    </location>
</feature>
<feature type="transmembrane region" description="Helical" evidence="13">
    <location>
        <begin position="561"/>
        <end position="582"/>
    </location>
</feature>
<feature type="transmembrane region" description="Helical" evidence="13">
    <location>
        <begin position="594"/>
        <end position="614"/>
    </location>
</feature>
<evidence type="ECO:0000256" key="13">
    <source>
        <dbReference type="SAM" id="Phobius"/>
    </source>
</evidence>
<dbReference type="EMBL" id="NBNE01002180">
    <property type="protein sequence ID" value="OWZ11261.1"/>
    <property type="molecule type" value="Genomic_DNA"/>
</dbReference>
<comment type="caution">
    <text evidence="14">The sequence shown here is derived from an EMBL/GenBank/DDBJ whole genome shotgun (WGS) entry which is preliminary data.</text>
</comment>
<dbReference type="GO" id="GO:0005886">
    <property type="term" value="C:plasma membrane"/>
    <property type="evidence" value="ECO:0007669"/>
    <property type="project" value="UniProtKB-SubCell"/>
</dbReference>
<dbReference type="PANTHER" id="PTHR10791">
    <property type="entry name" value="RAG1-ACTIVATING PROTEIN 1"/>
    <property type="match status" value="1"/>
</dbReference>
<protein>
    <recommendedName>
        <fullName evidence="4">Sugar transporter SWEET1</fullName>
    </recommendedName>
</protein>
<comment type="subcellular location">
    <subcellularLocation>
        <location evidence="1">Cell membrane</location>
        <topology evidence="1">Multi-pass membrane protein</topology>
    </subcellularLocation>
    <subcellularLocation>
        <location evidence="2">Golgi apparatus membrane</location>
        <topology evidence="2">Multi-pass membrane protein</topology>
    </subcellularLocation>
</comment>
<keyword evidence="15" id="KW-1185">Reference proteome</keyword>
<comment type="similarity">
    <text evidence="3">Belongs to the SWEET sugar transporter family.</text>
</comment>
<accession>A0A225W0H8</accession>
<keyword evidence="8 13" id="KW-0812">Transmembrane</keyword>
<feature type="transmembrane region" description="Helical" evidence="13">
    <location>
        <begin position="351"/>
        <end position="369"/>
    </location>
</feature>
<dbReference type="FunFam" id="1.20.1280.290:FF:000007">
    <property type="entry name" value="Bidirectional sugar transporter SWEET7"/>
    <property type="match status" value="4"/>
</dbReference>
<feature type="transmembrane region" description="Helical" evidence="13">
    <location>
        <begin position="288"/>
        <end position="304"/>
    </location>
</feature>
<dbReference type="AlphaFoldDB" id="A0A225W0H8"/>
<evidence type="ECO:0000256" key="5">
    <source>
        <dbReference type="ARBA" id="ARBA00022448"/>
    </source>
</evidence>
<evidence type="ECO:0000313" key="14">
    <source>
        <dbReference type="EMBL" id="OWZ11261.1"/>
    </source>
</evidence>
<keyword evidence="12 13" id="KW-0472">Membrane</keyword>
<gene>
    <name evidence="14" type="ORF">PHMEG_00015744</name>
</gene>
<keyword evidence="7" id="KW-0762">Sugar transport</keyword>
<name>A0A225W0H8_9STRA</name>
<feature type="transmembrane region" description="Helical" evidence="13">
    <location>
        <begin position="316"/>
        <end position="339"/>
    </location>
</feature>
<dbReference type="OrthoDB" id="409725at2759"/>
<feature type="transmembrane region" description="Helical" evidence="13">
    <location>
        <begin position="626"/>
        <end position="646"/>
    </location>
</feature>
<dbReference type="Proteomes" id="UP000198211">
    <property type="component" value="Unassembled WGS sequence"/>
</dbReference>
<dbReference type="GO" id="GO:0051119">
    <property type="term" value="F:sugar transmembrane transporter activity"/>
    <property type="evidence" value="ECO:0007669"/>
    <property type="project" value="InterPro"/>
</dbReference>
<feature type="transmembrane region" description="Helical" evidence="13">
    <location>
        <begin position="501"/>
        <end position="521"/>
    </location>
</feature>
<reference evidence="15" key="1">
    <citation type="submission" date="2017-03" db="EMBL/GenBank/DDBJ databases">
        <title>Phytopthora megakarya and P. palmivora, two closely related causual agents of cacao black pod achieved similar genome size and gene model numbers by different mechanisms.</title>
        <authorList>
            <person name="Ali S."/>
            <person name="Shao J."/>
            <person name="Larry D.J."/>
            <person name="Kronmiller B."/>
            <person name="Shen D."/>
            <person name="Strem M.D."/>
            <person name="Melnick R.L."/>
            <person name="Guiltinan M.J."/>
            <person name="Tyler B.M."/>
            <person name="Meinhardt L.W."/>
            <person name="Bailey B.A."/>
        </authorList>
    </citation>
    <scope>NUCLEOTIDE SEQUENCE [LARGE SCALE GENOMIC DNA]</scope>
    <source>
        <strain evidence="15">zdho120</strain>
    </source>
</reference>
<dbReference type="Pfam" id="PF03083">
    <property type="entry name" value="MtN3_slv"/>
    <property type="match status" value="6"/>
</dbReference>
<feature type="transmembrane region" description="Helical" evidence="13">
    <location>
        <begin position="96"/>
        <end position="117"/>
    </location>
</feature>
<feature type="transmembrane region" description="Helical" evidence="13">
    <location>
        <begin position="217"/>
        <end position="237"/>
    </location>
</feature>
<feature type="transmembrane region" description="Helical" evidence="13">
    <location>
        <begin position="190"/>
        <end position="211"/>
    </location>
</feature>
<evidence type="ECO:0000256" key="8">
    <source>
        <dbReference type="ARBA" id="ARBA00022692"/>
    </source>
</evidence>
<dbReference type="Gene3D" id="1.20.1280.290">
    <property type="match status" value="6"/>
</dbReference>
<sequence>MVDATVLLVLRIMTALSSFMVSLSPSFSIYKIYKNKTIGNISVVPFVSLLGNAHMWMMYGYFRGNIFPVVVSFGFGDFAALVYIAAYYKFADDRKYVLQITGGAVFVLAVITLYAIIAANGTTGQDFTSISRILGYLGIITAIILYGAPFEKALFVLRNKNATPIQLPMVICGATNNALWVIYTPLDSNWFMFIPNAICVVLGIVLLVLQLPNNWTMTFWVTLLNVATGVADIFLRLSPVPDIYNIHRNKNIGEVAELPLITMVVNCHLWMTYGYATDSMFPLFGSQLFGEIVGIVYNIVYFRWSHEEKRQQLRKYYAIAFAVWCAVTLYVVLGVAGVFGQTKSEVGTSLGYVGCAFSLSMFSSPLATLKHVVATKSSASIPINMCTMILVSTALWAGAGIVDSDYFVAVINVVGVLLSCTQIVIYFMYRPNKGEDVSVELEMGKNASYIALSPKIAAHDTVLIESPVCYKSMPSPLVILSLSPVPDIYTVHRNKDIGEMAALPLVAMAINNHLWMLYGYLTDNLFPLSATQAFSQFAAITYSAIYFRWSTPLKRKDLIKLFCRAIILHCVITLYFVFGITGVTGQTKSEVGTWFGYVGVIINVWMYASPLGTLKHVVETKNSASIPINLSVMILVSTLLWLGTGILDSDFFIAGINSVGALLSFIQIVVYYHFKPSRQEPLKDDMSIVIVSPKDTTASFVDIHTPSYKPMVSPLAGKA</sequence>
<keyword evidence="5" id="KW-0813">Transport</keyword>
<evidence type="ECO:0000256" key="11">
    <source>
        <dbReference type="ARBA" id="ARBA00023034"/>
    </source>
</evidence>
<feature type="transmembrane region" description="Helical" evidence="13">
    <location>
        <begin position="258"/>
        <end position="276"/>
    </location>
</feature>
<dbReference type="PANTHER" id="PTHR10791:SF30">
    <property type="entry name" value="SUGAR TRANSPORTER SWEET1"/>
    <property type="match status" value="1"/>
</dbReference>
<keyword evidence="6" id="KW-1003">Cell membrane</keyword>
<dbReference type="FunFam" id="1.20.1280.290:FF:000004">
    <property type="entry name" value="Sugar transporter SWEET"/>
    <property type="match status" value="2"/>
</dbReference>
<dbReference type="GO" id="GO:0000139">
    <property type="term" value="C:Golgi membrane"/>
    <property type="evidence" value="ECO:0007669"/>
    <property type="project" value="UniProtKB-SubCell"/>
</dbReference>
<evidence type="ECO:0000256" key="7">
    <source>
        <dbReference type="ARBA" id="ARBA00022597"/>
    </source>
</evidence>
<evidence type="ECO:0000313" key="15">
    <source>
        <dbReference type="Proteomes" id="UP000198211"/>
    </source>
</evidence>
<feature type="transmembrane region" description="Helical" evidence="13">
    <location>
        <begin position="65"/>
        <end position="84"/>
    </location>
</feature>
<proteinExistence type="inferred from homology"/>
<feature type="transmembrane region" description="Helical" evidence="13">
    <location>
        <begin position="37"/>
        <end position="59"/>
    </location>
</feature>
<feature type="transmembrane region" description="Helical" evidence="13">
    <location>
        <begin position="129"/>
        <end position="148"/>
    </location>
</feature>
<keyword evidence="10 13" id="KW-1133">Transmembrane helix</keyword>
<feature type="transmembrane region" description="Helical" evidence="13">
    <location>
        <begin position="381"/>
        <end position="401"/>
    </location>
</feature>
<keyword evidence="9" id="KW-0677">Repeat</keyword>
<feature type="transmembrane region" description="Helical" evidence="13">
    <location>
        <begin position="533"/>
        <end position="549"/>
    </location>
</feature>